<dbReference type="Gene3D" id="1.25.40.390">
    <property type="match status" value="1"/>
</dbReference>
<proteinExistence type="inferred from homology"/>
<dbReference type="SUPFAM" id="SSF48452">
    <property type="entry name" value="TPR-like"/>
    <property type="match status" value="1"/>
</dbReference>
<dbReference type="EMBL" id="JBHUOZ010000001">
    <property type="protein sequence ID" value="MFD2918312.1"/>
    <property type="molecule type" value="Genomic_DNA"/>
</dbReference>
<evidence type="ECO:0000256" key="6">
    <source>
        <dbReference type="SAM" id="SignalP"/>
    </source>
</evidence>
<comment type="caution">
    <text evidence="9">The sequence shown here is derived from an EMBL/GenBank/DDBJ whole genome shotgun (WGS) entry which is preliminary data.</text>
</comment>
<dbReference type="Pfam" id="PF14322">
    <property type="entry name" value="SusD-like_3"/>
    <property type="match status" value="1"/>
</dbReference>
<feature type="signal peptide" evidence="6">
    <location>
        <begin position="1"/>
        <end position="21"/>
    </location>
</feature>
<dbReference type="Proteomes" id="UP001597511">
    <property type="component" value="Unassembled WGS sequence"/>
</dbReference>
<accession>A0ABW6A0J8</accession>
<keyword evidence="5" id="KW-0998">Cell outer membrane</keyword>
<keyword evidence="3 6" id="KW-0732">Signal</keyword>
<dbReference type="InterPro" id="IPR011990">
    <property type="entry name" value="TPR-like_helical_dom_sf"/>
</dbReference>
<organism evidence="9 10">
    <name type="scientific">Terrimonas rubra</name>
    <dbReference type="NCBI Taxonomy" id="1035890"/>
    <lineage>
        <taxon>Bacteria</taxon>
        <taxon>Pseudomonadati</taxon>
        <taxon>Bacteroidota</taxon>
        <taxon>Chitinophagia</taxon>
        <taxon>Chitinophagales</taxon>
        <taxon>Chitinophagaceae</taxon>
        <taxon>Terrimonas</taxon>
    </lineage>
</organism>
<evidence type="ECO:0000256" key="2">
    <source>
        <dbReference type="ARBA" id="ARBA00006275"/>
    </source>
</evidence>
<evidence type="ECO:0000313" key="10">
    <source>
        <dbReference type="Proteomes" id="UP001597511"/>
    </source>
</evidence>
<evidence type="ECO:0000256" key="4">
    <source>
        <dbReference type="ARBA" id="ARBA00023136"/>
    </source>
</evidence>
<name>A0ABW6A0J8_9BACT</name>
<evidence type="ECO:0000313" key="9">
    <source>
        <dbReference type="EMBL" id="MFD2918312.1"/>
    </source>
</evidence>
<comment type="subcellular location">
    <subcellularLocation>
        <location evidence="1">Cell outer membrane</location>
    </subcellularLocation>
</comment>
<evidence type="ECO:0000259" key="7">
    <source>
        <dbReference type="Pfam" id="PF07980"/>
    </source>
</evidence>
<evidence type="ECO:0000256" key="3">
    <source>
        <dbReference type="ARBA" id="ARBA00022729"/>
    </source>
</evidence>
<dbReference type="CDD" id="cd08977">
    <property type="entry name" value="SusD"/>
    <property type="match status" value="1"/>
</dbReference>
<feature type="domain" description="SusD-like N-terminal" evidence="8">
    <location>
        <begin position="115"/>
        <end position="238"/>
    </location>
</feature>
<keyword evidence="10" id="KW-1185">Reference proteome</keyword>
<evidence type="ECO:0000256" key="1">
    <source>
        <dbReference type="ARBA" id="ARBA00004442"/>
    </source>
</evidence>
<feature type="chain" id="PRO_5045262134" evidence="6">
    <location>
        <begin position="22"/>
        <end position="655"/>
    </location>
</feature>
<keyword evidence="4" id="KW-0472">Membrane</keyword>
<feature type="domain" description="RagB/SusD" evidence="7">
    <location>
        <begin position="308"/>
        <end position="641"/>
    </location>
</feature>
<evidence type="ECO:0000256" key="5">
    <source>
        <dbReference type="ARBA" id="ARBA00023237"/>
    </source>
</evidence>
<reference evidence="10" key="1">
    <citation type="journal article" date="2019" name="Int. J. Syst. Evol. Microbiol.">
        <title>The Global Catalogue of Microorganisms (GCM) 10K type strain sequencing project: providing services to taxonomists for standard genome sequencing and annotation.</title>
        <authorList>
            <consortium name="The Broad Institute Genomics Platform"/>
            <consortium name="The Broad Institute Genome Sequencing Center for Infectious Disease"/>
            <person name="Wu L."/>
            <person name="Ma J."/>
        </authorList>
    </citation>
    <scope>NUCLEOTIDE SEQUENCE [LARGE SCALE GENOMIC DNA]</scope>
    <source>
        <strain evidence="10">KCTC 23299</strain>
    </source>
</reference>
<evidence type="ECO:0000259" key="8">
    <source>
        <dbReference type="Pfam" id="PF14322"/>
    </source>
</evidence>
<sequence>MKNKILYLASSLLLLTMVSCSKRFLEDMKSYDKYDESIFTNEAQTGWYIDRLYNYYFVSYRNPLQSVVGLYNDNRSRMTEELGGTVINYTNPNILLQLATDADTYYGNSVGTGVTNNPYTRIRFANFLLEKIETVGQVLPEEFRKTSRGQMYFLRALQYYDLVRTYGGVPIVTTVQNASSTDESIRVPRAKSSEVFTQIVKDLDSAANLLPMIWSAPTTNYGRLTAAGALAMKSRVLLTAASPLFNSDWDNPGSEKWQKALQAGLQAETALTTAGYGLFGANAKDWAEMTFRNDNSFNKEALIVTLLSTNQTSSAGYNNSWEQSVRPRDHNGGGGVSATKEMLDLFPLADGTRPNASNYKDTFFFENRDPRFYRTFAFSGAKWGIRTNANKSSWFYRWRPNATGTPVYFNNNQTNSPAVVRKMSNPNADTTLLTFSGTDIFEYRYAELLLNIAECYAATGDIGNAVTYIGKVRQRVGIPSANNYGVGTPADRYAAIEACLYERRVELAYEGKRFWDLQRWMLYGNDNESGYNTCQKLGIAPLNGTKRNGYYWQSKSFVSADPLTAADRNILIDPDAANFATEIAKLKAVYQAKLVMTPLDQEWDRVNNLPVTILFRPHYYLSGLHATLLSNNSWLQQTKGWLDYSGGQGTYDYRQ</sequence>
<dbReference type="RefSeq" id="WP_386094218.1">
    <property type="nucleotide sequence ID" value="NZ_JBHUOZ010000001.1"/>
</dbReference>
<dbReference type="InterPro" id="IPR033985">
    <property type="entry name" value="SusD-like_N"/>
</dbReference>
<dbReference type="InterPro" id="IPR012944">
    <property type="entry name" value="SusD_RagB_dom"/>
</dbReference>
<gene>
    <name evidence="9" type="ORF">ACFS6H_01245</name>
</gene>
<dbReference type="PROSITE" id="PS51257">
    <property type="entry name" value="PROKAR_LIPOPROTEIN"/>
    <property type="match status" value="1"/>
</dbReference>
<dbReference type="Pfam" id="PF07980">
    <property type="entry name" value="SusD_RagB"/>
    <property type="match status" value="1"/>
</dbReference>
<comment type="similarity">
    <text evidence="2">Belongs to the SusD family.</text>
</comment>
<protein>
    <submittedName>
        <fullName evidence="9">RagB/SusD family nutrient uptake outer membrane protein</fullName>
    </submittedName>
</protein>